<organism evidence="3 4">
    <name type="scientific">Candidatus Ryanbacteria bacterium RIFCSPHIGHO2_01_FULL_48_27</name>
    <dbReference type="NCBI Taxonomy" id="1802115"/>
    <lineage>
        <taxon>Bacteria</taxon>
        <taxon>Candidatus Ryaniibacteriota</taxon>
    </lineage>
</organism>
<dbReference type="AlphaFoldDB" id="A0A1G2G415"/>
<dbReference type="PANTHER" id="PTHR32208">
    <property type="entry name" value="SECRETED PROTEIN-RELATED"/>
    <property type="match status" value="1"/>
</dbReference>
<dbReference type="SUPFAM" id="SSF81296">
    <property type="entry name" value="E set domains"/>
    <property type="match status" value="1"/>
</dbReference>
<dbReference type="STRING" id="1802115.A2756_04515"/>
<dbReference type="InterPro" id="IPR006652">
    <property type="entry name" value="Kelch_1"/>
</dbReference>
<dbReference type="PANTHER" id="PTHR32208:SF21">
    <property type="entry name" value="LOW QUALITY PROTEIN: ALDEHYDE OXIDASE GLOX-LIKE"/>
    <property type="match status" value="1"/>
</dbReference>
<dbReference type="Proteomes" id="UP000177785">
    <property type="component" value="Unassembled WGS sequence"/>
</dbReference>
<dbReference type="Gene3D" id="2.60.40.10">
    <property type="entry name" value="Immunoglobulins"/>
    <property type="match status" value="1"/>
</dbReference>
<reference evidence="3 4" key="1">
    <citation type="journal article" date="2016" name="Nat. Commun.">
        <title>Thousands of microbial genomes shed light on interconnected biogeochemical processes in an aquifer system.</title>
        <authorList>
            <person name="Anantharaman K."/>
            <person name="Brown C.T."/>
            <person name="Hug L.A."/>
            <person name="Sharon I."/>
            <person name="Castelle C.J."/>
            <person name="Probst A.J."/>
            <person name="Thomas B.C."/>
            <person name="Singh A."/>
            <person name="Wilkins M.J."/>
            <person name="Karaoz U."/>
            <person name="Brodie E.L."/>
            <person name="Williams K.H."/>
            <person name="Hubbard S.S."/>
            <person name="Banfield J.F."/>
        </authorList>
    </citation>
    <scope>NUCLEOTIDE SEQUENCE [LARGE SCALE GENOMIC DNA]</scope>
</reference>
<accession>A0A1G2G415</accession>
<feature type="transmembrane region" description="Helical" evidence="1">
    <location>
        <begin position="30"/>
        <end position="48"/>
    </location>
</feature>
<evidence type="ECO:0000313" key="4">
    <source>
        <dbReference type="Proteomes" id="UP000177785"/>
    </source>
</evidence>
<dbReference type="InterPro" id="IPR013783">
    <property type="entry name" value="Ig-like_fold"/>
</dbReference>
<gene>
    <name evidence="3" type="ORF">A2756_04515</name>
</gene>
<feature type="domain" description="Galactose oxidase-like Early set" evidence="2">
    <location>
        <begin position="425"/>
        <end position="519"/>
    </location>
</feature>
<name>A0A1G2G415_9BACT</name>
<evidence type="ECO:0000313" key="3">
    <source>
        <dbReference type="EMBL" id="OGZ44690.1"/>
    </source>
</evidence>
<dbReference type="Gene3D" id="2.130.10.80">
    <property type="entry name" value="Galactose oxidase/kelch, beta-propeller"/>
    <property type="match status" value="1"/>
</dbReference>
<dbReference type="EMBL" id="MHNL01000015">
    <property type="protein sequence ID" value="OGZ44690.1"/>
    <property type="molecule type" value="Genomic_DNA"/>
</dbReference>
<dbReference type="SUPFAM" id="SSF50965">
    <property type="entry name" value="Galactose oxidase, central domain"/>
    <property type="match status" value="1"/>
</dbReference>
<dbReference type="Pfam" id="PF09118">
    <property type="entry name" value="GO-like_E_set"/>
    <property type="match status" value="1"/>
</dbReference>
<dbReference type="SMART" id="SM00612">
    <property type="entry name" value="Kelch"/>
    <property type="match status" value="2"/>
</dbReference>
<dbReference type="InterPro" id="IPR037293">
    <property type="entry name" value="Gal_Oxidase_central_sf"/>
</dbReference>
<evidence type="ECO:0000256" key="1">
    <source>
        <dbReference type="SAM" id="Phobius"/>
    </source>
</evidence>
<keyword evidence="1" id="KW-1133">Transmembrane helix</keyword>
<dbReference type="InterPro" id="IPR014756">
    <property type="entry name" value="Ig_E-set"/>
</dbReference>
<sequence length="524" mass="55865">MQLKKIEDIPQVSTQDNAVMDRARVRSWHAWLALGVLFSLAIGMSVVADRKGYNVLSTTTAPAAIISAVGATSEVGSWGPTFPMRVPLPPAPPGKPATKPFVDAVAIHATLLPETNKVWMAYSTGLVPGPGTLAWVWDADTGAITNASIPYAYDMMCGGHTLTSDGYLWVAGGRNNAQKTATYDADENEWIPGPNMVVARYYPTALTLGDGSTLVAYGSGSITIEQYDSKLNTIKTLPKTVNRVNIMSYPRLHLLPDGNVFHAGAEKATKVLNTQSWTWSPLGGTLTANADNGVSVQLPGDGWKFLSLGGAYSQTRAQVIDLRTDTTWRTISPMATGRANFNAVTLPDGNILVLGGTNAAATKNIEMFYPATEKFAVMAPANPNRAYHSTATLLPSGQVLYAGNQAPFQSTGAIYSPPYLFKGTRPVISIDPASRDVVYGGNLSVQNDDLSVTRMTLVRMGPNSHGTNNEQRHIELEFATSGSQLAVAMPTNPNLAPPGFYMMFGLNAAGVPSTAVQIKLQAAE</sequence>
<comment type="caution">
    <text evidence="3">The sequence shown here is derived from an EMBL/GenBank/DDBJ whole genome shotgun (WGS) entry which is preliminary data.</text>
</comment>
<protein>
    <recommendedName>
        <fullName evidence="2">Galactose oxidase-like Early set domain-containing protein</fullName>
    </recommendedName>
</protein>
<proteinExistence type="predicted"/>
<evidence type="ECO:0000259" key="2">
    <source>
        <dbReference type="Pfam" id="PF09118"/>
    </source>
</evidence>
<dbReference type="InterPro" id="IPR015202">
    <property type="entry name" value="GO-like_E_set"/>
</dbReference>
<dbReference type="InterPro" id="IPR011043">
    <property type="entry name" value="Gal_Oxase/kelch_b-propeller"/>
</dbReference>
<keyword evidence="1" id="KW-0812">Transmembrane</keyword>
<dbReference type="CDD" id="cd02851">
    <property type="entry name" value="E_set_GO_C"/>
    <property type="match status" value="1"/>
</dbReference>
<keyword evidence="1" id="KW-0472">Membrane</keyword>